<dbReference type="InterPro" id="IPR020449">
    <property type="entry name" value="Tscrpt_reg_AraC-type_HTH"/>
</dbReference>
<reference evidence="5" key="1">
    <citation type="journal article" date="2021" name="PeerJ">
        <title>Extensive microbial diversity within the chicken gut microbiome revealed by metagenomics and culture.</title>
        <authorList>
            <person name="Gilroy R."/>
            <person name="Ravi A."/>
            <person name="Getino M."/>
            <person name="Pursley I."/>
            <person name="Horton D.L."/>
            <person name="Alikhan N.F."/>
            <person name="Baker D."/>
            <person name="Gharbi K."/>
            <person name="Hall N."/>
            <person name="Watson M."/>
            <person name="Adriaenssens E.M."/>
            <person name="Foster-Nyarko E."/>
            <person name="Jarju S."/>
            <person name="Secka A."/>
            <person name="Antonio M."/>
            <person name="Oren A."/>
            <person name="Chaudhuri R.R."/>
            <person name="La Ragione R."/>
            <person name="Hildebrand F."/>
            <person name="Pallen M.J."/>
        </authorList>
    </citation>
    <scope>NUCLEOTIDE SEQUENCE</scope>
    <source>
        <strain evidence="5">ChiSjej1B19-5720</strain>
    </source>
</reference>
<accession>A0A9D2LVN9</accession>
<reference evidence="5" key="2">
    <citation type="submission" date="2021-04" db="EMBL/GenBank/DDBJ databases">
        <authorList>
            <person name="Gilroy R."/>
        </authorList>
    </citation>
    <scope>NUCLEOTIDE SEQUENCE</scope>
    <source>
        <strain evidence="5">ChiSjej1B19-5720</strain>
    </source>
</reference>
<dbReference type="GO" id="GO:0003700">
    <property type="term" value="F:DNA-binding transcription factor activity"/>
    <property type="evidence" value="ECO:0007669"/>
    <property type="project" value="InterPro"/>
</dbReference>
<dbReference type="PRINTS" id="PR00032">
    <property type="entry name" value="HTHARAC"/>
</dbReference>
<dbReference type="Pfam" id="PF12833">
    <property type="entry name" value="HTH_18"/>
    <property type="match status" value="1"/>
</dbReference>
<dbReference type="Gene3D" id="1.10.10.60">
    <property type="entry name" value="Homeodomain-like"/>
    <property type="match status" value="2"/>
</dbReference>
<dbReference type="InterPro" id="IPR014710">
    <property type="entry name" value="RmlC-like_jellyroll"/>
</dbReference>
<dbReference type="InterPro" id="IPR003313">
    <property type="entry name" value="AraC-bd"/>
</dbReference>
<evidence type="ECO:0000256" key="1">
    <source>
        <dbReference type="ARBA" id="ARBA00023015"/>
    </source>
</evidence>
<dbReference type="Proteomes" id="UP000823842">
    <property type="component" value="Unassembled WGS sequence"/>
</dbReference>
<proteinExistence type="predicted"/>
<dbReference type="GO" id="GO:0043565">
    <property type="term" value="F:sequence-specific DNA binding"/>
    <property type="evidence" value="ECO:0007669"/>
    <property type="project" value="InterPro"/>
</dbReference>
<name>A0A9D2LVN9_9FIRM</name>
<keyword evidence="2" id="KW-0238">DNA-binding</keyword>
<keyword evidence="3" id="KW-0804">Transcription</keyword>
<dbReference type="SUPFAM" id="SSF46689">
    <property type="entry name" value="Homeodomain-like"/>
    <property type="match status" value="1"/>
</dbReference>
<evidence type="ECO:0000313" key="6">
    <source>
        <dbReference type="Proteomes" id="UP000823842"/>
    </source>
</evidence>
<dbReference type="Pfam" id="PF02311">
    <property type="entry name" value="AraC_binding"/>
    <property type="match status" value="1"/>
</dbReference>
<organism evidence="5 6">
    <name type="scientific">Candidatus Blautia faecavium</name>
    <dbReference type="NCBI Taxonomy" id="2838487"/>
    <lineage>
        <taxon>Bacteria</taxon>
        <taxon>Bacillati</taxon>
        <taxon>Bacillota</taxon>
        <taxon>Clostridia</taxon>
        <taxon>Lachnospirales</taxon>
        <taxon>Lachnospiraceae</taxon>
        <taxon>Blautia</taxon>
    </lineage>
</organism>
<protein>
    <submittedName>
        <fullName evidence="5">AraC family transcriptional regulator</fullName>
    </submittedName>
</protein>
<dbReference type="PROSITE" id="PS01124">
    <property type="entry name" value="HTH_ARAC_FAMILY_2"/>
    <property type="match status" value="1"/>
</dbReference>
<keyword evidence="1" id="KW-0805">Transcription regulation</keyword>
<dbReference type="AlphaFoldDB" id="A0A9D2LVN9"/>
<evidence type="ECO:0000313" key="5">
    <source>
        <dbReference type="EMBL" id="HJB30187.1"/>
    </source>
</evidence>
<dbReference type="SUPFAM" id="SSF51215">
    <property type="entry name" value="Regulatory protein AraC"/>
    <property type="match status" value="1"/>
</dbReference>
<dbReference type="InterPro" id="IPR009057">
    <property type="entry name" value="Homeodomain-like_sf"/>
</dbReference>
<evidence type="ECO:0000256" key="2">
    <source>
        <dbReference type="ARBA" id="ARBA00023125"/>
    </source>
</evidence>
<dbReference type="Gene3D" id="2.60.120.10">
    <property type="entry name" value="Jelly Rolls"/>
    <property type="match status" value="1"/>
</dbReference>
<evidence type="ECO:0000259" key="4">
    <source>
        <dbReference type="PROSITE" id="PS01124"/>
    </source>
</evidence>
<evidence type="ECO:0000256" key="3">
    <source>
        <dbReference type="ARBA" id="ARBA00023163"/>
    </source>
</evidence>
<dbReference type="InterPro" id="IPR018060">
    <property type="entry name" value="HTH_AraC"/>
</dbReference>
<dbReference type="SMART" id="SM00342">
    <property type="entry name" value="HTH_ARAC"/>
    <property type="match status" value="1"/>
</dbReference>
<dbReference type="EMBL" id="DWYZ01000299">
    <property type="protein sequence ID" value="HJB30187.1"/>
    <property type="molecule type" value="Genomic_DNA"/>
</dbReference>
<sequence length="345" mass="41188">MEYRYEKLLEKLKQWQEDELLFKEYYDMEKTQENIHAFYEKHRADSYNTSIVMHPDILPSDHEESRFLLDSQNVALVKHPRYCPFWYHKHAYFEMIYVIYGKCNQKYPDGQEAKLTAGDICLLSPKVTHGIAVFDDSLVINILIRYSTFLDIFMNTIRDKSQISLFFMENIFSVKKTPYLIFHTKGDELIRNYLFDMYLEQLQEDEFSDRIICSLLTIFFTQLTRRHKNDIEVPYSGRAKGEYDDLLLTYMLNHYSTVTLSELSEKFHYSVPYCSKLIKEISGHTFSELLTSIRLQHGESFLLSTQLSVAEISDRLGYKNPETFIRVFQRYHHMSPSQYRRQNDL</sequence>
<comment type="caution">
    <text evidence="5">The sequence shown here is derived from an EMBL/GenBank/DDBJ whole genome shotgun (WGS) entry which is preliminary data.</text>
</comment>
<gene>
    <name evidence="5" type="ORF">IAA06_15550</name>
</gene>
<dbReference type="InterPro" id="IPR037923">
    <property type="entry name" value="HTH-like"/>
</dbReference>
<dbReference type="PANTHER" id="PTHR43280:SF28">
    <property type="entry name" value="HTH-TYPE TRANSCRIPTIONAL ACTIVATOR RHAS"/>
    <property type="match status" value="1"/>
</dbReference>
<feature type="domain" description="HTH araC/xylS-type" evidence="4">
    <location>
        <begin position="245"/>
        <end position="342"/>
    </location>
</feature>
<dbReference type="PANTHER" id="PTHR43280">
    <property type="entry name" value="ARAC-FAMILY TRANSCRIPTIONAL REGULATOR"/>
    <property type="match status" value="1"/>
</dbReference>